<reference evidence="9 10" key="1">
    <citation type="submission" date="2015-03" db="EMBL/GenBank/DDBJ databases">
        <authorList>
            <person name="Murphy D."/>
        </authorList>
    </citation>
    <scope>NUCLEOTIDE SEQUENCE [LARGE SCALE GENOMIC DNA]</scope>
    <source>
        <strain evidence="9 10">OL-4</strain>
    </source>
</reference>
<dbReference type="InterPro" id="IPR022764">
    <property type="entry name" value="Peptidase_S54_rhomboid_dom"/>
</dbReference>
<dbReference type="GO" id="GO:0016020">
    <property type="term" value="C:membrane"/>
    <property type="evidence" value="ECO:0007669"/>
    <property type="project" value="UniProtKB-SubCell"/>
</dbReference>
<proteinExistence type="predicted"/>
<protein>
    <submittedName>
        <fullName evidence="9">Peptidase S54, rhomboid domain</fullName>
    </submittedName>
</protein>
<feature type="transmembrane region" description="Helical" evidence="7">
    <location>
        <begin position="70"/>
        <end position="87"/>
    </location>
</feature>
<dbReference type="FunFam" id="1.20.1540.10:FF:000027">
    <property type="entry name" value="Rhomboid family intramembrane serine protease"/>
    <property type="match status" value="1"/>
</dbReference>
<accession>A0A0E4C9T3</accession>
<keyword evidence="2" id="KW-1003">Cell membrane</keyword>
<feature type="domain" description="Peptidase S54 rhomboid" evidence="8">
    <location>
        <begin position="62"/>
        <end position="205"/>
    </location>
</feature>
<dbReference type="Pfam" id="PF01694">
    <property type="entry name" value="Rhomboid"/>
    <property type="match status" value="1"/>
</dbReference>
<dbReference type="Gene3D" id="1.20.1540.10">
    <property type="entry name" value="Rhomboid-like"/>
    <property type="match status" value="1"/>
</dbReference>
<organism evidence="9 10">
    <name type="scientific">Syntrophomonas zehnderi OL-4</name>
    <dbReference type="NCBI Taxonomy" id="690567"/>
    <lineage>
        <taxon>Bacteria</taxon>
        <taxon>Bacillati</taxon>
        <taxon>Bacillota</taxon>
        <taxon>Clostridia</taxon>
        <taxon>Eubacteriales</taxon>
        <taxon>Syntrophomonadaceae</taxon>
        <taxon>Syntrophomonas</taxon>
    </lineage>
</organism>
<dbReference type="InterPro" id="IPR035952">
    <property type="entry name" value="Rhomboid-like_sf"/>
</dbReference>
<sequence length="213" mass="24038">MIPLRDSTPSNSFPLVTLTLIIINTWLFYHQVSLGPERMSQLVYTFGLVPAHVQDNLFGFLPFITSTFLHGSWLHVIGNMWILWLFGDNVEDKMGKGRFLLFYLICGFLAGLSHYFADPFSQLPVVGASGAVAGIMGAYFLMFKHASVLTFVPPFFLFNLPAWIYLGIWALSQLSAGLFQSGGQVAFWAHIGGFIAGMILYRFFLKEPRQNYY</sequence>
<evidence type="ECO:0000259" key="8">
    <source>
        <dbReference type="Pfam" id="PF01694"/>
    </source>
</evidence>
<dbReference type="EMBL" id="CGIH01000053">
    <property type="protein sequence ID" value="CFY11913.1"/>
    <property type="molecule type" value="Genomic_DNA"/>
</dbReference>
<evidence type="ECO:0000256" key="6">
    <source>
        <dbReference type="ARBA" id="ARBA00023136"/>
    </source>
</evidence>
<feature type="transmembrane region" description="Helical" evidence="7">
    <location>
        <begin position="12"/>
        <end position="30"/>
    </location>
</feature>
<evidence type="ECO:0000256" key="5">
    <source>
        <dbReference type="ARBA" id="ARBA00022989"/>
    </source>
</evidence>
<name>A0A0E4C9T3_9FIRM</name>
<evidence type="ECO:0000256" key="4">
    <source>
        <dbReference type="ARBA" id="ARBA00022692"/>
    </source>
</evidence>
<keyword evidence="10" id="KW-1185">Reference proteome</keyword>
<evidence type="ECO:0000256" key="7">
    <source>
        <dbReference type="SAM" id="Phobius"/>
    </source>
</evidence>
<keyword evidence="3" id="KW-0997">Cell inner membrane</keyword>
<feature type="transmembrane region" description="Helical" evidence="7">
    <location>
        <begin position="185"/>
        <end position="205"/>
    </location>
</feature>
<dbReference type="SUPFAM" id="SSF144091">
    <property type="entry name" value="Rhomboid-like"/>
    <property type="match status" value="1"/>
</dbReference>
<evidence type="ECO:0000313" key="10">
    <source>
        <dbReference type="Proteomes" id="UP000045545"/>
    </source>
</evidence>
<dbReference type="GO" id="GO:0004252">
    <property type="term" value="F:serine-type endopeptidase activity"/>
    <property type="evidence" value="ECO:0007669"/>
    <property type="project" value="InterPro"/>
</dbReference>
<feature type="transmembrane region" description="Helical" evidence="7">
    <location>
        <begin position="155"/>
        <end position="179"/>
    </location>
</feature>
<dbReference type="Proteomes" id="UP000045545">
    <property type="component" value="Unassembled WGS sequence"/>
</dbReference>
<gene>
    <name evidence="9" type="ORF">2805</name>
</gene>
<keyword evidence="4 7" id="KW-0812">Transmembrane</keyword>
<evidence type="ECO:0000256" key="3">
    <source>
        <dbReference type="ARBA" id="ARBA00022519"/>
    </source>
</evidence>
<dbReference type="RefSeq" id="WP_046500160.1">
    <property type="nucleotide sequence ID" value="NZ_CGIH01000053.1"/>
</dbReference>
<dbReference type="OrthoDB" id="9813074at2"/>
<evidence type="ECO:0000256" key="2">
    <source>
        <dbReference type="ARBA" id="ARBA00022475"/>
    </source>
</evidence>
<dbReference type="AlphaFoldDB" id="A0A0E4C9T3"/>
<evidence type="ECO:0000313" key="9">
    <source>
        <dbReference type="EMBL" id="CFY11913.1"/>
    </source>
</evidence>
<dbReference type="PANTHER" id="PTHR43066">
    <property type="entry name" value="RHOMBOID-RELATED PROTEIN"/>
    <property type="match status" value="1"/>
</dbReference>
<dbReference type="PANTHER" id="PTHR43066:SF26">
    <property type="entry name" value="RHOMBOID PROTEASE GLPG"/>
    <property type="match status" value="1"/>
</dbReference>
<comment type="subcellular location">
    <subcellularLocation>
        <location evidence="1">Membrane</location>
        <topology evidence="1">Multi-pass membrane protein</topology>
    </subcellularLocation>
</comment>
<evidence type="ECO:0000256" key="1">
    <source>
        <dbReference type="ARBA" id="ARBA00004141"/>
    </source>
</evidence>
<keyword evidence="6 7" id="KW-0472">Membrane</keyword>
<feature type="transmembrane region" description="Helical" evidence="7">
    <location>
        <begin position="123"/>
        <end position="143"/>
    </location>
</feature>
<feature type="transmembrane region" description="Helical" evidence="7">
    <location>
        <begin position="99"/>
        <end position="117"/>
    </location>
</feature>
<keyword evidence="5 7" id="KW-1133">Transmembrane helix</keyword>
<dbReference type="STRING" id="690567.2805"/>